<name>A0AAV9IDQ2_9RHOD</name>
<protein>
    <recommendedName>
        <fullName evidence="3">Peroxisomal biogenesis factor 3</fullName>
    </recommendedName>
</protein>
<organism evidence="1 2">
    <name type="scientific">Galdieria yellowstonensis</name>
    <dbReference type="NCBI Taxonomy" id="3028027"/>
    <lineage>
        <taxon>Eukaryota</taxon>
        <taxon>Rhodophyta</taxon>
        <taxon>Bangiophyceae</taxon>
        <taxon>Galdieriales</taxon>
        <taxon>Galdieriaceae</taxon>
        <taxon>Galdieria</taxon>
    </lineage>
</organism>
<dbReference type="EMBL" id="JANCYU010000029">
    <property type="protein sequence ID" value="KAK4525341.1"/>
    <property type="molecule type" value="Genomic_DNA"/>
</dbReference>
<accession>A0AAV9IDQ2</accession>
<dbReference type="GO" id="GO:0005778">
    <property type="term" value="C:peroxisomal membrane"/>
    <property type="evidence" value="ECO:0007669"/>
    <property type="project" value="InterPro"/>
</dbReference>
<dbReference type="Proteomes" id="UP001300502">
    <property type="component" value="Unassembled WGS sequence"/>
</dbReference>
<dbReference type="Pfam" id="PF04882">
    <property type="entry name" value="Peroxin-3"/>
    <property type="match status" value="1"/>
</dbReference>
<dbReference type="PANTHER" id="PTHR28080">
    <property type="entry name" value="PEROXISOMAL BIOGENESIS FACTOR 3"/>
    <property type="match status" value="1"/>
</dbReference>
<dbReference type="InterPro" id="IPR006966">
    <property type="entry name" value="Peroxin-3"/>
</dbReference>
<proteinExistence type="predicted"/>
<gene>
    <name evidence="1" type="ORF">GAYE_SCF09G3249</name>
</gene>
<dbReference type="GO" id="GO:0030674">
    <property type="term" value="F:protein-macromolecule adaptor activity"/>
    <property type="evidence" value="ECO:0007669"/>
    <property type="project" value="TreeGrafter"/>
</dbReference>
<keyword evidence="2" id="KW-1185">Reference proteome</keyword>
<sequence length="382" mass="43781">MPFLKSVVSFLRSHRRKIAVFAVLGTALYSAYRLRKAYNDLKPQFDTSNRSSPIHKKFETCQRTITLTTYSFLPLLKSRLWEWTKVEDTVRQLKSTDASMEQKKQELWEKLKIETFTRLICSAYSLPLLFTVVSLKVALLGRYLTEELKVPFGDMSSTPSTGDELDKLFRELRNLQSNSSIDKRTQQAYLDVTCLDTFLNFQVERVRKSVEQALAHTNIAQTVDMEFWDSLIVAIREKVETKAAVEENSYSFSEVPILMAEQELHMVKNGDLEFNGINKDSLVALLNETMDIIEGADFHEVLLEVVEILFENIRRHISLSLEKGPSINLAQLLPKVQSIVSQLFVDSTSNTYIHAMSEIDCVENFAALIFLSGEKHEPSEFQ</sequence>
<evidence type="ECO:0008006" key="3">
    <source>
        <dbReference type="Google" id="ProtNLM"/>
    </source>
</evidence>
<dbReference type="GO" id="GO:0045046">
    <property type="term" value="P:protein import into peroxisome membrane"/>
    <property type="evidence" value="ECO:0007669"/>
    <property type="project" value="TreeGrafter"/>
</dbReference>
<dbReference type="AlphaFoldDB" id="A0AAV9IDQ2"/>
<comment type="caution">
    <text evidence="1">The sequence shown here is derived from an EMBL/GenBank/DDBJ whole genome shotgun (WGS) entry which is preliminary data.</text>
</comment>
<evidence type="ECO:0000313" key="1">
    <source>
        <dbReference type="EMBL" id="KAK4525341.1"/>
    </source>
</evidence>
<reference evidence="1 2" key="1">
    <citation type="submission" date="2022-07" db="EMBL/GenBank/DDBJ databases">
        <title>Genome-wide signatures of adaptation to extreme environments.</title>
        <authorList>
            <person name="Cho C.H."/>
            <person name="Yoon H.S."/>
        </authorList>
    </citation>
    <scope>NUCLEOTIDE SEQUENCE [LARGE SCALE GENOMIC DNA]</scope>
    <source>
        <strain evidence="1 2">108.79 E11</strain>
    </source>
</reference>
<evidence type="ECO:0000313" key="2">
    <source>
        <dbReference type="Proteomes" id="UP001300502"/>
    </source>
</evidence>
<dbReference type="PANTHER" id="PTHR28080:SF1">
    <property type="entry name" value="PEROXISOMAL BIOGENESIS FACTOR 3"/>
    <property type="match status" value="1"/>
</dbReference>